<evidence type="ECO:0008006" key="2">
    <source>
        <dbReference type="Google" id="ProtNLM"/>
    </source>
</evidence>
<accession>A0A6G4MUV6</accession>
<reference evidence="1" key="1">
    <citation type="submission" date="2020-02" db="EMBL/GenBank/DDBJ databases">
        <title>WGS of Carbapenem-Resistant Enterobacteriaceae.</title>
        <authorList>
            <person name="Tokajian S."/>
            <person name="El Chaar M."/>
            <person name="El Khoury M."/>
        </authorList>
    </citation>
    <scope>NUCLEOTIDE SEQUENCE</scope>
    <source>
        <strain evidence="1">EHM_71</strain>
    </source>
</reference>
<evidence type="ECO:0000313" key="1">
    <source>
        <dbReference type="EMBL" id="NGF44960.1"/>
    </source>
</evidence>
<dbReference type="RefSeq" id="WP_045332196.1">
    <property type="nucleotide sequence ID" value="NZ_CP032841.1"/>
</dbReference>
<proteinExistence type="predicted"/>
<sequence>MKKFLLLGMVLPVLSGCVIKEQTRYVESPVATNLNNATNNQAGAATKKCSITNYKEAKLDSQSPSGTVIIDYGNRFDIMFENFGNGEVFHSPILNIAKENMIIGYSGSMMYSKGIGKMAGFYGTYNTDSKFNTIFQCY</sequence>
<comment type="caution">
    <text evidence="1">The sequence shown here is derived from an EMBL/GenBank/DDBJ whole genome shotgun (WGS) entry which is preliminary data.</text>
</comment>
<name>A0A6G4MUV6_9ENTR</name>
<protein>
    <recommendedName>
        <fullName evidence="2">Lipoprotein</fullName>
    </recommendedName>
</protein>
<gene>
    <name evidence="1" type="ORF">G5635_21425</name>
</gene>
<dbReference type="EMBL" id="JAAJRM010000014">
    <property type="protein sequence ID" value="NGF44960.1"/>
    <property type="molecule type" value="Genomic_DNA"/>
</dbReference>
<dbReference type="PROSITE" id="PS51257">
    <property type="entry name" value="PROKAR_LIPOPROTEIN"/>
    <property type="match status" value="1"/>
</dbReference>
<dbReference type="AlphaFoldDB" id="A0A6G4MUV6"/>
<organism evidence="1">
    <name type="scientific">Enterobacter hormaechei</name>
    <dbReference type="NCBI Taxonomy" id="158836"/>
    <lineage>
        <taxon>Bacteria</taxon>
        <taxon>Pseudomonadati</taxon>
        <taxon>Pseudomonadota</taxon>
        <taxon>Gammaproteobacteria</taxon>
        <taxon>Enterobacterales</taxon>
        <taxon>Enterobacteriaceae</taxon>
        <taxon>Enterobacter</taxon>
        <taxon>Enterobacter cloacae complex</taxon>
    </lineage>
</organism>